<dbReference type="AlphaFoldDB" id="A0AAD7RGB6"/>
<accession>A0AAD7RGB6</accession>
<gene>
    <name evidence="2" type="ORF">AAFF_G00221070</name>
</gene>
<name>A0AAD7RGB6_9TELE</name>
<protein>
    <submittedName>
        <fullName evidence="2">Uncharacterized protein</fullName>
    </submittedName>
</protein>
<feature type="compositionally biased region" description="Basic and acidic residues" evidence="1">
    <location>
        <begin position="84"/>
        <end position="93"/>
    </location>
</feature>
<evidence type="ECO:0000313" key="2">
    <source>
        <dbReference type="EMBL" id="KAJ8383407.1"/>
    </source>
</evidence>
<dbReference type="EMBL" id="JAINUG010000294">
    <property type="protein sequence ID" value="KAJ8383407.1"/>
    <property type="molecule type" value="Genomic_DNA"/>
</dbReference>
<feature type="compositionally biased region" description="Polar residues" evidence="1">
    <location>
        <begin position="96"/>
        <end position="107"/>
    </location>
</feature>
<dbReference type="Proteomes" id="UP001221898">
    <property type="component" value="Unassembled WGS sequence"/>
</dbReference>
<evidence type="ECO:0000313" key="3">
    <source>
        <dbReference type="Proteomes" id="UP001221898"/>
    </source>
</evidence>
<evidence type="ECO:0000256" key="1">
    <source>
        <dbReference type="SAM" id="MobiDB-lite"/>
    </source>
</evidence>
<keyword evidence="3" id="KW-1185">Reference proteome</keyword>
<feature type="compositionally biased region" description="Pro residues" evidence="1">
    <location>
        <begin position="1"/>
        <end position="10"/>
    </location>
</feature>
<comment type="caution">
    <text evidence="2">The sequence shown here is derived from an EMBL/GenBank/DDBJ whole genome shotgun (WGS) entry which is preliminary data.</text>
</comment>
<proteinExistence type="predicted"/>
<organism evidence="2 3">
    <name type="scientific">Aldrovandia affinis</name>
    <dbReference type="NCBI Taxonomy" id="143900"/>
    <lineage>
        <taxon>Eukaryota</taxon>
        <taxon>Metazoa</taxon>
        <taxon>Chordata</taxon>
        <taxon>Craniata</taxon>
        <taxon>Vertebrata</taxon>
        <taxon>Euteleostomi</taxon>
        <taxon>Actinopterygii</taxon>
        <taxon>Neopterygii</taxon>
        <taxon>Teleostei</taxon>
        <taxon>Notacanthiformes</taxon>
        <taxon>Halosauridae</taxon>
        <taxon>Aldrovandia</taxon>
    </lineage>
</organism>
<feature type="region of interest" description="Disordered" evidence="1">
    <location>
        <begin position="1"/>
        <end position="107"/>
    </location>
</feature>
<reference evidence="2" key="1">
    <citation type="journal article" date="2023" name="Science">
        <title>Genome structures resolve the early diversification of teleost fishes.</title>
        <authorList>
            <person name="Parey E."/>
            <person name="Louis A."/>
            <person name="Montfort J."/>
            <person name="Bouchez O."/>
            <person name="Roques C."/>
            <person name="Iampietro C."/>
            <person name="Lluch J."/>
            <person name="Castinel A."/>
            <person name="Donnadieu C."/>
            <person name="Desvignes T."/>
            <person name="Floi Bucao C."/>
            <person name="Jouanno E."/>
            <person name="Wen M."/>
            <person name="Mejri S."/>
            <person name="Dirks R."/>
            <person name="Jansen H."/>
            <person name="Henkel C."/>
            <person name="Chen W.J."/>
            <person name="Zahm M."/>
            <person name="Cabau C."/>
            <person name="Klopp C."/>
            <person name="Thompson A.W."/>
            <person name="Robinson-Rechavi M."/>
            <person name="Braasch I."/>
            <person name="Lecointre G."/>
            <person name="Bobe J."/>
            <person name="Postlethwait J.H."/>
            <person name="Berthelot C."/>
            <person name="Roest Crollius H."/>
            <person name="Guiguen Y."/>
        </authorList>
    </citation>
    <scope>NUCLEOTIDE SEQUENCE</scope>
    <source>
        <strain evidence="2">NC1722</strain>
    </source>
</reference>
<sequence>MRLAARPPPSLARARRNIPKATAHCSRQQARRRLPAVMDEAAARGLTGDHSTRSPAHGTGNPPAAGPRASEGEQTGARGRAERRRGEERRGEEQACSPSVSPSFLPN</sequence>